<name>A0A0M4SUW7_9NOSO</name>
<dbReference type="Proteomes" id="UP000062645">
    <property type="component" value="Chromosome"/>
</dbReference>
<evidence type="ECO:0000313" key="1">
    <source>
        <dbReference type="EMBL" id="ALF52221.1"/>
    </source>
</evidence>
<sequence length="115" mass="13452">MYLIQEEKTEQCHLLVWTDADYDIPGDVIVWAVSLGKKIVEILESNFIVDIRYRHNKREWAYEFSWNSEGEQRTTWNVAPNLLQESFRDNDHRVAKMIARHVGEVSKQSKSGIGS</sequence>
<reference evidence="1 2" key="2">
    <citation type="journal article" date="2016" name="Genome Announc.">
        <title>Draft Genome Sequence of the N2-Fixing Cyanobacterium Nostoc piscinale CENA21, Isolated from the Brazilian Amazon Floodplain.</title>
        <authorList>
            <person name="Leao T."/>
            <person name="Guimaraes P.I."/>
            <person name="de Melo A.G."/>
            <person name="Ramos R.T."/>
            <person name="Leao P.N."/>
            <person name="Silva A."/>
            <person name="Fiore M.F."/>
            <person name="Schneider M.P."/>
        </authorList>
    </citation>
    <scope>NUCLEOTIDE SEQUENCE [LARGE SCALE GENOMIC DNA]</scope>
    <source>
        <strain evidence="1 2">CENA21</strain>
    </source>
</reference>
<dbReference type="KEGG" id="npz:ACX27_04125"/>
<dbReference type="STRING" id="224013.ACX27_04125"/>
<dbReference type="RefSeq" id="WP_062288814.1">
    <property type="nucleotide sequence ID" value="NZ_CP012036.1"/>
</dbReference>
<dbReference type="AlphaFoldDB" id="A0A0M4SUW7"/>
<reference evidence="2" key="1">
    <citation type="submission" date="2015-07" db="EMBL/GenBank/DDBJ databases">
        <title>Genome Of Nitrogen-Fixing Cyanobacterium Nostoc piscinale CENA21 From Solimoes/Amazon River Floodplain Sediments And Comparative Genomics To Uncover Biosynthetic Natural Products Potential.</title>
        <authorList>
            <person name="Leao T.F."/>
            <person name="Leao P.N."/>
            <person name="Guimaraes P.I."/>
            <person name="de Melo A.G.C."/>
            <person name="Ramos R.T.J."/>
            <person name="Silva A."/>
            <person name="Fiore M.F."/>
            <person name="Schneider M.P.C."/>
        </authorList>
    </citation>
    <scope>NUCLEOTIDE SEQUENCE [LARGE SCALE GENOMIC DNA]</scope>
    <source>
        <strain evidence="2">CENA21</strain>
    </source>
</reference>
<gene>
    <name evidence="1" type="ORF">ACX27_04125</name>
</gene>
<protein>
    <submittedName>
        <fullName evidence="1">Uncharacterized protein</fullName>
    </submittedName>
</protein>
<dbReference type="PATRIC" id="fig|224013.5.peg.991"/>
<dbReference type="EMBL" id="CP012036">
    <property type="protein sequence ID" value="ALF52221.1"/>
    <property type="molecule type" value="Genomic_DNA"/>
</dbReference>
<evidence type="ECO:0000313" key="2">
    <source>
        <dbReference type="Proteomes" id="UP000062645"/>
    </source>
</evidence>
<proteinExistence type="predicted"/>
<accession>A0A0M4SUW7</accession>
<keyword evidence="2" id="KW-1185">Reference proteome</keyword>
<organism evidence="1 2">
    <name type="scientific">Nostoc piscinale CENA21</name>
    <dbReference type="NCBI Taxonomy" id="224013"/>
    <lineage>
        <taxon>Bacteria</taxon>
        <taxon>Bacillati</taxon>
        <taxon>Cyanobacteriota</taxon>
        <taxon>Cyanophyceae</taxon>
        <taxon>Nostocales</taxon>
        <taxon>Nostocaceae</taxon>
        <taxon>Nostoc</taxon>
    </lineage>
</organism>